<proteinExistence type="predicted"/>
<reference evidence="1" key="1">
    <citation type="journal article" date="2020" name="Nature">
        <title>Giant virus diversity and host interactions through global metagenomics.</title>
        <authorList>
            <person name="Schulz F."/>
            <person name="Roux S."/>
            <person name="Paez-Espino D."/>
            <person name="Jungbluth S."/>
            <person name="Walsh D.A."/>
            <person name="Denef V.J."/>
            <person name="McMahon K.D."/>
            <person name="Konstantinidis K.T."/>
            <person name="Eloe-Fadrosh E.A."/>
            <person name="Kyrpides N.C."/>
            <person name="Woyke T."/>
        </authorList>
    </citation>
    <scope>NUCLEOTIDE SEQUENCE</scope>
    <source>
        <strain evidence="1">GVMAG-M-3300027892-73</strain>
    </source>
</reference>
<protein>
    <recommendedName>
        <fullName evidence="2">SAP domain-containing protein</fullName>
    </recommendedName>
</protein>
<sequence>MVKISNKHIYKHNKAADLRTFVESYKQTVKDKLAGQKNTLSRHHKIKDDELITPTMHNYSSLFLYNYNARQLKLFNKAYNLKTSGNKDELFLALFTHLYLSKVVIKVQTRFRGNLQRKYNTLHGPAVLKRGLCNNLDDFVTLEPIKDISFHQFISFSDESGFIYGCDIISLFTLINSKPNQTIKNPYNRYIIKTDLLSNIQKIVKLANIFALDINIEIDKEKDTPSELSIRQQLEQRSLSLFSDIDSLGYFTNPDWYLLLSSRRLFKFYRELTDIWNYRASLSPIIQREICPPNGNPFNPINLDVLAMNEQISVDSLNRVKLYILASLENLVRTGIDGSSRYLGATYVLSALTLVNSDAAMALPLLYESVRYF</sequence>
<organism evidence="1">
    <name type="scientific">viral metagenome</name>
    <dbReference type="NCBI Taxonomy" id="1070528"/>
    <lineage>
        <taxon>unclassified sequences</taxon>
        <taxon>metagenomes</taxon>
        <taxon>organismal metagenomes</taxon>
    </lineage>
</organism>
<name>A0A6C0LKT5_9ZZZZ</name>
<evidence type="ECO:0000313" key="1">
    <source>
        <dbReference type="EMBL" id="QHU30960.1"/>
    </source>
</evidence>
<dbReference type="AlphaFoldDB" id="A0A6C0LKT5"/>
<evidence type="ECO:0008006" key="2">
    <source>
        <dbReference type="Google" id="ProtNLM"/>
    </source>
</evidence>
<dbReference type="PROSITE" id="PS50096">
    <property type="entry name" value="IQ"/>
    <property type="match status" value="1"/>
</dbReference>
<dbReference type="EMBL" id="MN740521">
    <property type="protein sequence ID" value="QHU30960.1"/>
    <property type="molecule type" value="Genomic_DNA"/>
</dbReference>
<accession>A0A6C0LKT5</accession>